<gene>
    <name evidence="1" type="ORF">CVM73_06880</name>
</gene>
<dbReference type="RefSeq" id="WP_100231252.1">
    <property type="nucleotide sequence ID" value="NZ_PGVG01000004.1"/>
</dbReference>
<evidence type="ECO:0000313" key="1">
    <source>
        <dbReference type="EMBL" id="PJG55868.1"/>
    </source>
</evidence>
<protein>
    <submittedName>
        <fullName evidence="1">Uncharacterized protein</fullName>
    </submittedName>
</protein>
<name>A0A2M8RDI0_9BRAD</name>
<dbReference type="OrthoDB" id="8243117at2"/>
<evidence type="ECO:0000313" key="2">
    <source>
        <dbReference type="Proteomes" id="UP000231194"/>
    </source>
</evidence>
<dbReference type="AlphaFoldDB" id="A0A2M8RDI0"/>
<accession>A0A2M8RDI0</accession>
<organism evidence="1 2">
    <name type="scientific">Bradyrhizobium forestalis</name>
    <dbReference type="NCBI Taxonomy" id="1419263"/>
    <lineage>
        <taxon>Bacteria</taxon>
        <taxon>Pseudomonadati</taxon>
        <taxon>Pseudomonadota</taxon>
        <taxon>Alphaproteobacteria</taxon>
        <taxon>Hyphomicrobiales</taxon>
        <taxon>Nitrobacteraceae</taxon>
        <taxon>Bradyrhizobium</taxon>
    </lineage>
</organism>
<dbReference type="Proteomes" id="UP000231194">
    <property type="component" value="Unassembled WGS sequence"/>
</dbReference>
<proteinExistence type="predicted"/>
<reference evidence="1 2" key="1">
    <citation type="submission" date="2017-11" db="EMBL/GenBank/DDBJ databases">
        <title>Bradyrhizobium forestalis sp. nov., an efficient nitrogen-fixing bacterium isolated from nodules of forest legume species in the Amazon.</title>
        <authorList>
            <person name="Costa E.M."/>
            <person name="Guimaraes A."/>
            <person name="Carvalho T.S."/>
            <person name="Rodrigues T.L."/>
            <person name="Ribeiro P.R.A."/>
            <person name="Lebbe L."/>
            <person name="Willems A."/>
            <person name="Moreira F.M.S."/>
        </authorList>
    </citation>
    <scope>NUCLEOTIDE SEQUENCE [LARGE SCALE GENOMIC DNA]</scope>
    <source>
        <strain evidence="1 2">INPA54B</strain>
    </source>
</reference>
<dbReference type="EMBL" id="PGVG01000004">
    <property type="protein sequence ID" value="PJG55868.1"/>
    <property type="molecule type" value="Genomic_DNA"/>
</dbReference>
<sequence length="71" mass="7969">MSQTTDQLANITPSAAPSEVELEAWAKLPRDEQVRRYQALFAQPDCNNFTSDTPDDILAAARQRVAQRRHG</sequence>
<comment type="caution">
    <text evidence="1">The sequence shown here is derived from an EMBL/GenBank/DDBJ whole genome shotgun (WGS) entry which is preliminary data.</text>
</comment>
<keyword evidence="2" id="KW-1185">Reference proteome</keyword>